<evidence type="ECO:0000256" key="1">
    <source>
        <dbReference type="ARBA" id="ARBA00004370"/>
    </source>
</evidence>
<dbReference type="SMART" id="SM01381">
    <property type="entry name" value="7TM_GPCR_Srsx"/>
    <property type="match status" value="1"/>
</dbReference>
<accession>A0ABD2JLP7</accession>
<dbReference type="PROSITE" id="PS50262">
    <property type="entry name" value="G_PROTEIN_RECEP_F1_2"/>
    <property type="match status" value="1"/>
</dbReference>
<feature type="compositionally biased region" description="Polar residues" evidence="5">
    <location>
        <begin position="359"/>
        <end position="369"/>
    </location>
</feature>
<feature type="compositionally biased region" description="Low complexity" evidence="5">
    <location>
        <begin position="334"/>
        <end position="350"/>
    </location>
</feature>
<dbReference type="Proteomes" id="UP001620626">
    <property type="component" value="Unassembled WGS sequence"/>
</dbReference>
<evidence type="ECO:0000313" key="9">
    <source>
        <dbReference type="Proteomes" id="UP001620626"/>
    </source>
</evidence>
<gene>
    <name evidence="8" type="ORF">niasHT_025166</name>
</gene>
<evidence type="ECO:0000256" key="6">
    <source>
        <dbReference type="SAM" id="Phobius"/>
    </source>
</evidence>
<keyword evidence="9" id="KW-1185">Reference proteome</keyword>
<comment type="subcellular location">
    <subcellularLocation>
        <location evidence="1">Membrane</location>
    </subcellularLocation>
</comment>
<keyword evidence="2 6" id="KW-0812">Transmembrane</keyword>
<feature type="transmembrane region" description="Helical" evidence="6">
    <location>
        <begin position="222"/>
        <end position="250"/>
    </location>
</feature>
<feature type="domain" description="G-protein coupled receptors family 1 profile" evidence="7">
    <location>
        <begin position="49"/>
        <end position="541"/>
    </location>
</feature>
<feature type="transmembrane region" description="Helical" evidence="6">
    <location>
        <begin position="485"/>
        <end position="505"/>
    </location>
</feature>
<dbReference type="GO" id="GO:0016020">
    <property type="term" value="C:membrane"/>
    <property type="evidence" value="ECO:0007669"/>
    <property type="project" value="UniProtKB-SubCell"/>
</dbReference>
<dbReference type="Gene3D" id="1.20.1070.10">
    <property type="entry name" value="Rhodopsin 7-helix transmembrane proteins"/>
    <property type="match status" value="2"/>
</dbReference>
<dbReference type="Pfam" id="PF10324">
    <property type="entry name" value="7TM_GPCR_Srw"/>
    <property type="match status" value="2"/>
</dbReference>
<reference evidence="8 9" key="1">
    <citation type="submission" date="2024-10" db="EMBL/GenBank/DDBJ databases">
        <authorList>
            <person name="Kim D."/>
        </authorList>
    </citation>
    <scope>NUCLEOTIDE SEQUENCE [LARGE SCALE GENOMIC DNA]</scope>
    <source>
        <strain evidence="8">BH-2024</strain>
    </source>
</reference>
<dbReference type="SUPFAM" id="SSF81321">
    <property type="entry name" value="Family A G protein-coupled receptor-like"/>
    <property type="match status" value="1"/>
</dbReference>
<dbReference type="AlphaFoldDB" id="A0ABD2JLP7"/>
<dbReference type="EMBL" id="JBICBT010000942">
    <property type="protein sequence ID" value="KAL3091404.1"/>
    <property type="molecule type" value="Genomic_DNA"/>
</dbReference>
<dbReference type="PRINTS" id="PR00237">
    <property type="entry name" value="GPCRRHODOPSN"/>
</dbReference>
<feature type="transmembrane region" description="Helical" evidence="6">
    <location>
        <begin position="152"/>
        <end position="171"/>
    </location>
</feature>
<feature type="region of interest" description="Disordered" evidence="5">
    <location>
        <begin position="314"/>
        <end position="383"/>
    </location>
</feature>
<keyword evidence="3 6" id="KW-1133">Transmembrane helix</keyword>
<keyword evidence="4 6" id="KW-0472">Membrane</keyword>
<feature type="region of interest" description="Disordered" evidence="5">
    <location>
        <begin position="688"/>
        <end position="707"/>
    </location>
</feature>
<dbReference type="InterPro" id="IPR017452">
    <property type="entry name" value="GPCR_Rhodpsn_7TM"/>
</dbReference>
<organism evidence="8 9">
    <name type="scientific">Heterodera trifolii</name>
    <dbReference type="NCBI Taxonomy" id="157864"/>
    <lineage>
        <taxon>Eukaryota</taxon>
        <taxon>Metazoa</taxon>
        <taxon>Ecdysozoa</taxon>
        <taxon>Nematoda</taxon>
        <taxon>Chromadorea</taxon>
        <taxon>Rhabditida</taxon>
        <taxon>Tylenchina</taxon>
        <taxon>Tylenchomorpha</taxon>
        <taxon>Tylenchoidea</taxon>
        <taxon>Heteroderidae</taxon>
        <taxon>Heteroderinae</taxon>
        <taxon>Heterodera</taxon>
    </lineage>
</organism>
<sequence>MDPLHQCSTDVFQLPDQSPVYEILKTIKEFYQPIHTYLSIVLCAVGTVCNVCNIVVLTRKKMRSPVNLILCAMACCDTVVLSSNMVYTTHYTFVAFNNCVPKNWSYGWCVFLISHAHLSLVGHSSSIWLSVMLALIRYITLRRRGKAGGVQIGVQHSYIAIASVVIFVSLMNGPNFLTYKISEQTLDMTCGDLVVDQYRNHTAYVPGVADVALEADCLVFRLAFWITGAVFKLFPCLLLTLLVSLLMRILREVRDNRQRLFLAGRGCATTAAATAALTVDAPSSSQQNIQPDSVSNATAVFFFSTHCDQHERPPLPPPYGTVVAKHSLQHQRKSSSPSPSALSSAASMASHQHQCRHNLINNDQHSPISHNGHHDKINPLNGSVSPGDQHHLVIAAATTTNCCACCCYSCTNGRHMPTGTTTTMMARAARTNSPMTTSPSAAENASQMGGGANGVGWATAAAANAKRPKSGSGAGVSRADRTTRMLLAIVCVFLITELPQGVMAVLNGMFSEEFHYNIYNRVGDILDLLSLCNACTSFIIYCTMSAQFRKEFRRVFLPAYSRLKCWHRFVLRFDAPTNGSGGGGVGGRHGMCGSGGVGTLRDEISEGKNLLDRDNNGWQHSAPAQYGANMAVGVPSQRVAMAEASILSSTARICPLIGGIGQCFDGTTATTTTTTASADNLLPETVRLRSNSRSSSQQAKGEEASSN</sequence>
<name>A0ABD2JLP7_9BILA</name>
<evidence type="ECO:0000256" key="5">
    <source>
        <dbReference type="SAM" id="MobiDB-lite"/>
    </source>
</evidence>
<evidence type="ECO:0000259" key="7">
    <source>
        <dbReference type="PROSITE" id="PS50262"/>
    </source>
</evidence>
<dbReference type="InterPro" id="IPR019427">
    <property type="entry name" value="7TM_GPCR_serpentine_rcpt_Srw"/>
</dbReference>
<feature type="transmembrane region" description="Helical" evidence="6">
    <location>
        <begin position="120"/>
        <end position="140"/>
    </location>
</feature>
<evidence type="ECO:0000256" key="3">
    <source>
        <dbReference type="ARBA" id="ARBA00022989"/>
    </source>
</evidence>
<evidence type="ECO:0000256" key="4">
    <source>
        <dbReference type="ARBA" id="ARBA00023136"/>
    </source>
</evidence>
<comment type="caution">
    <text evidence="8">The sequence shown here is derived from an EMBL/GenBank/DDBJ whole genome shotgun (WGS) entry which is preliminary data.</text>
</comment>
<evidence type="ECO:0000313" key="8">
    <source>
        <dbReference type="EMBL" id="KAL3091404.1"/>
    </source>
</evidence>
<dbReference type="CDD" id="cd14978">
    <property type="entry name" value="7tmA_FMRFamide_R-like"/>
    <property type="match status" value="1"/>
</dbReference>
<dbReference type="InterPro" id="IPR053219">
    <property type="entry name" value="GPCR_Dmsr-1"/>
</dbReference>
<dbReference type="InterPro" id="IPR000276">
    <property type="entry name" value="GPCR_Rhodpsn"/>
</dbReference>
<proteinExistence type="predicted"/>
<dbReference type="PANTHER" id="PTHR46273:SF14">
    <property type="entry name" value="G-PROTEIN COUPLED RECEPTOR DMSR-1"/>
    <property type="match status" value="1"/>
</dbReference>
<dbReference type="PANTHER" id="PTHR46273">
    <property type="entry name" value="MYOSUPPRESSIN RECEPTOR 1, ISOFORM B-RELATED"/>
    <property type="match status" value="1"/>
</dbReference>
<evidence type="ECO:0000256" key="2">
    <source>
        <dbReference type="ARBA" id="ARBA00022692"/>
    </source>
</evidence>
<feature type="transmembrane region" description="Helical" evidence="6">
    <location>
        <begin position="525"/>
        <end position="544"/>
    </location>
</feature>
<protein>
    <recommendedName>
        <fullName evidence="7">G-protein coupled receptors family 1 profile domain-containing protein</fullName>
    </recommendedName>
</protein>
<feature type="transmembrane region" description="Helical" evidence="6">
    <location>
        <begin position="34"/>
        <end position="56"/>
    </location>
</feature>
<feature type="transmembrane region" description="Helical" evidence="6">
    <location>
        <begin position="68"/>
        <end position="87"/>
    </location>
</feature>